<keyword evidence="5" id="KW-1133">Transmembrane helix</keyword>
<dbReference type="Pfam" id="PF00743">
    <property type="entry name" value="FMO-like"/>
    <property type="match status" value="1"/>
</dbReference>
<sequence length="582" mass="65036">MTGDKPWPQVPVGNKDHTKAAVVIVGAGVSGLCMAIDLVKRNNCRNFIILEKSAGLGGTWHDNKYPGCACDVWSSLYSYSFAQNSDWTREYPGQEEILAYLIKTAQEYNLYQHIRFNSTVEDAVWDDKAKKWETRVTTAKGSKDAEFNPEYVITSDFLVSAVGQLNQPKWPDVKGLDNFEGKKMHSARWDWSYDLTDKKIALLGNGCTAVQILPEIQKVAKHITMFQRTPNWVIPRMDAPISPLMQNLYRYLPPLRWRKRAVQMDFRESSHSAIVNPGSDLAVFFKNMSTDLMKAQLPNQPELWEKLTPKYNIGCKRIIISDDFFPAIDQSNVTLETRPIHSIEGHAVKVNDPNGTVVDAESDYDLLVCATGFQTTEFLHPIQLTGKNGRTLSDVWKNGAKAYLGTGVEAMPNFAMFYGPNTNLGHNSIILMIEAQSRYINGLIGPILAAKRAGKTLSLSPHPAKVEAYNAKIQSILQASSFNDPSCQSWYKNEAGLITNNWSGTVVEYQDMMATVHFDDYVVEGSAAESVKTKNMVRVGRVVEETRVSDRMLAVVGVVSTAALVGGWVLRNSRYMNSILAR</sequence>
<name>A0AAQ3RB97_9PEZI</name>
<dbReference type="GO" id="GO:0050660">
    <property type="term" value="F:flavin adenine dinucleotide binding"/>
    <property type="evidence" value="ECO:0007669"/>
    <property type="project" value="InterPro"/>
</dbReference>
<keyword evidence="5" id="KW-0812">Transmembrane</keyword>
<feature type="transmembrane region" description="Helical" evidence="5">
    <location>
        <begin position="552"/>
        <end position="570"/>
    </location>
</feature>
<dbReference type="PANTHER" id="PTHR42877">
    <property type="entry name" value="L-ORNITHINE N(5)-MONOOXYGENASE-RELATED"/>
    <property type="match status" value="1"/>
</dbReference>
<keyword evidence="5" id="KW-0472">Membrane</keyword>
<evidence type="ECO:0000256" key="3">
    <source>
        <dbReference type="ARBA" id="ARBA00022827"/>
    </source>
</evidence>
<keyword evidence="3" id="KW-0274">FAD</keyword>
<evidence type="ECO:0000256" key="2">
    <source>
        <dbReference type="ARBA" id="ARBA00022630"/>
    </source>
</evidence>
<dbReference type="PANTHER" id="PTHR42877:SF4">
    <property type="entry name" value="FAD_NAD(P)-BINDING DOMAIN-CONTAINING PROTEIN-RELATED"/>
    <property type="match status" value="1"/>
</dbReference>
<evidence type="ECO:0000313" key="7">
    <source>
        <dbReference type="Proteomes" id="UP001303373"/>
    </source>
</evidence>
<protein>
    <recommendedName>
        <fullName evidence="8">Flavin-binding monooxygenase</fullName>
    </recommendedName>
</protein>
<dbReference type="InterPro" id="IPR036188">
    <property type="entry name" value="FAD/NAD-bd_sf"/>
</dbReference>
<dbReference type="Proteomes" id="UP001303373">
    <property type="component" value="Chromosome 9"/>
</dbReference>
<dbReference type="InterPro" id="IPR051209">
    <property type="entry name" value="FAD-bind_Monooxygenase_sf"/>
</dbReference>
<evidence type="ECO:0008006" key="8">
    <source>
        <dbReference type="Google" id="ProtNLM"/>
    </source>
</evidence>
<dbReference type="GO" id="GO:0050661">
    <property type="term" value="F:NADP binding"/>
    <property type="evidence" value="ECO:0007669"/>
    <property type="project" value="InterPro"/>
</dbReference>
<reference evidence="6 7" key="1">
    <citation type="submission" date="2023-11" db="EMBL/GenBank/DDBJ databases">
        <title>An acidophilic fungus is an integral part of prey digestion in a carnivorous sundew plant.</title>
        <authorList>
            <person name="Tsai I.J."/>
        </authorList>
    </citation>
    <scope>NUCLEOTIDE SEQUENCE [LARGE SCALE GENOMIC DNA]</scope>
    <source>
        <strain evidence="6">169a</strain>
    </source>
</reference>
<dbReference type="SUPFAM" id="SSF51905">
    <property type="entry name" value="FAD/NAD(P)-binding domain"/>
    <property type="match status" value="2"/>
</dbReference>
<proteinExistence type="inferred from homology"/>
<accession>A0AAQ3RB97</accession>
<dbReference type="GO" id="GO:0004499">
    <property type="term" value="F:N,N-dimethylaniline monooxygenase activity"/>
    <property type="evidence" value="ECO:0007669"/>
    <property type="project" value="InterPro"/>
</dbReference>
<keyword evidence="2" id="KW-0285">Flavoprotein</keyword>
<evidence type="ECO:0000256" key="5">
    <source>
        <dbReference type="SAM" id="Phobius"/>
    </source>
</evidence>
<feature type="transmembrane region" description="Helical" evidence="5">
    <location>
        <begin position="20"/>
        <end position="39"/>
    </location>
</feature>
<keyword evidence="4" id="KW-0560">Oxidoreductase</keyword>
<dbReference type="InterPro" id="IPR020946">
    <property type="entry name" value="Flavin_mOase-like"/>
</dbReference>
<evidence type="ECO:0000313" key="6">
    <source>
        <dbReference type="EMBL" id="WPH02986.1"/>
    </source>
</evidence>
<evidence type="ECO:0000256" key="1">
    <source>
        <dbReference type="ARBA" id="ARBA00010139"/>
    </source>
</evidence>
<dbReference type="EMBL" id="CP138588">
    <property type="protein sequence ID" value="WPH02986.1"/>
    <property type="molecule type" value="Genomic_DNA"/>
</dbReference>
<keyword evidence="7" id="KW-1185">Reference proteome</keyword>
<dbReference type="AlphaFoldDB" id="A0AAQ3RB97"/>
<organism evidence="6 7">
    <name type="scientific">Acrodontium crateriforme</name>
    <dbReference type="NCBI Taxonomy" id="150365"/>
    <lineage>
        <taxon>Eukaryota</taxon>
        <taxon>Fungi</taxon>
        <taxon>Dikarya</taxon>
        <taxon>Ascomycota</taxon>
        <taxon>Pezizomycotina</taxon>
        <taxon>Dothideomycetes</taxon>
        <taxon>Dothideomycetidae</taxon>
        <taxon>Mycosphaerellales</taxon>
        <taxon>Teratosphaeriaceae</taxon>
        <taxon>Acrodontium</taxon>
    </lineage>
</organism>
<evidence type="ECO:0000256" key="4">
    <source>
        <dbReference type="ARBA" id="ARBA00023002"/>
    </source>
</evidence>
<gene>
    <name evidence="6" type="ORF">R9X50_00585800</name>
</gene>
<comment type="similarity">
    <text evidence="1">Belongs to the FAD-binding monooxygenase family.</text>
</comment>
<dbReference type="Gene3D" id="3.50.50.60">
    <property type="entry name" value="FAD/NAD(P)-binding domain"/>
    <property type="match status" value="2"/>
</dbReference>